<name>A0ABX0JPQ8_9PROT</name>
<reference evidence="1 2" key="1">
    <citation type="journal article" date="2020" name="Int. J. Syst. Evol. Microbiol.">
        <title>Novel acetic acid bacteria from cider fermentations: Acetobacter conturbans sp. nov. and Acetobacter fallax sp. nov.</title>
        <authorList>
            <person name="Sombolestani A.S."/>
            <person name="Cleenwerck I."/>
            <person name="Cnockaert M."/>
            <person name="Borremans W."/>
            <person name="Wieme A.D."/>
            <person name="De Vuyst L."/>
            <person name="Vandamme P."/>
        </authorList>
    </citation>
    <scope>NUCLEOTIDE SEQUENCE [LARGE SCALE GENOMIC DNA]</scope>
    <source>
        <strain evidence="1 2">LMG 30640</strain>
    </source>
</reference>
<evidence type="ECO:0000313" key="2">
    <source>
        <dbReference type="Proteomes" id="UP000635278"/>
    </source>
</evidence>
<evidence type="ECO:0000313" key="1">
    <source>
        <dbReference type="EMBL" id="NHN84486.1"/>
    </source>
</evidence>
<gene>
    <name evidence="1" type="ORF">GOB93_07485</name>
</gene>
<dbReference type="EMBL" id="WOTB01000007">
    <property type="protein sequence ID" value="NHN84486.1"/>
    <property type="molecule type" value="Genomic_DNA"/>
</dbReference>
<dbReference type="Proteomes" id="UP000635278">
    <property type="component" value="Unassembled WGS sequence"/>
</dbReference>
<accession>A0ABX0JPQ8</accession>
<organism evidence="1 2">
    <name type="scientific">Acetobacter musti</name>
    <dbReference type="NCBI Taxonomy" id="864732"/>
    <lineage>
        <taxon>Bacteria</taxon>
        <taxon>Pseudomonadati</taxon>
        <taxon>Pseudomonadota</taxon>
        <taxon>Alphaproteobacteria</taxon>
        <taxon>Acetobacterales</taxon>
        <taxon>Acetobacteraceae</taxon>
        <taxon>Acetobacter</taxon>
    </lineage>
</organism>
<comment type="caution">
    <text evidence="1">The sequence shown here is derived from an EMBL/GenBank/DDBJ whole genome shotgun (WGS) entry which is preliminary data.</text>
</comment>
<sequence length="106" mass="12098">MAKKFEDAERARCIRALPSCHERRMSIRAIARELGVSRSYIHRLSVQMGISSGAMNNATQRRKKAGWEPLETGSDITCEAIGIRPFFRRPVDYSLSSFVVRRRLSV</sequence>
<keyword evidence="2" id="KW-1185">Reference proteome</keyword>
<proteinExistence type="predicted"/>
<protein>
    <submittedName>
        <fullName evidence="1">Uncharacterized protein</fullName>
    </submittedName>
</protein>